<comment type="catalytic activity">
    <reaction evidence="1">
        <text>AMP + H2O = D-ribose 5-phosphate + adenine</text>
        <dbReference type="Rhea" id="RHEA:20129"/>
        <dbReference type="ChEBI" id="CHEBI:15377"/>
        <dbReference type="ChEBI" id="CHEBI:16708"/>
        <dbReference type="ChEBI" id="CHEBI:78346"/>
        <dbReference type="ChEBI" id="CHEBI:456215"/>
        <dbReference type="EC" id="3.2.2.4"/>
    </reaction>
</comment>
<name>A0ABX6N943_9BURK</name>
<comment type="similarity">
    <text evidence="2">Belongs to the LOG family.</text>
</comment>
<evidence type="ECO:0000313" key="3">
    <source>
        <dbReference type="EMBL" id="QJR30189.1"/>
    </source>
</evidence>
<dbReference type="Gene3D" id="3.40.50.450">
    <property type="match status" value="1"/>
</dbReference>
<evidence type="ECO:0000256" key="2">
    <source>
        <dbReference type="RuleBase" id="RU363015"/>
    </source>
</evidence>
<gene>
    <name evidence="3" type="ORF">HKT17_10960</name>
</gene>
<proteinExistence type="inferred from homology"/>
<dbReference type="PANTHER" id="PTHR43393:SF2">
    <property type="entry name" value="CYTOKININ RIBOSIDE 5'-MONOPHOSPHATE PHOSPHORIBOHYDROLASE"/>
    <property type="match status" value="1"/>
</dbReference>
<dbReference type="PANTHER" id="PTHR43393">
    <property type="entry name" value="CYTOKININ RIBOSIDE 5'-MONOPHOSPHATE PHOSPHORIBOHYDROLASE"/>
    <property type="match status" value="1"/>
</dbReference>
<keyword evidence="2" id="KW-0378">Hydrolase</keyword>
<evidence type="ECO:0000313" key="4">
    <source>
        <dbReference type="Proteomes" id="UP000501130"/>
    </source>
</evidence>
<dbReference type="Proteomes" id="UP000501130">
    <property type="component" value="Chromosome"/>
</dbReference>
<dbReference type="InterPro" id="IPR031100">
    <property type="entry name" value="LOG_fam"/>
</dbReference>
<dbReference type="EC" id="3.2.2.n1" evidence="2"/>
<dbReference type="SUPFAM" id="SSF102405">
    <property type="entry name" value="MCP/YpsA-like"/>
    <property type="match status" value="1"/>
</dbReference>
<protein>
    <recommendedName>
        <fullName evidence="2">Cytokinin riboside 5'-monophosphate phosphoribohydrolase</fullName>
        <ecNumber evidence="2">3.2.2.n1</ecNumber>
    </recommendedName>
</protein>
<dbReference type="InterPro" id="IPR052341">
    <property type="entry name" value="LOG_family_nucleotidases"/>
</dbReference>
<reference evidence="3 4" key="1">
    <citation type="submission" date="2020-05" db="EMBL/GenBank/DDBJ databases">
        <title>Compete genome of Limnobacter sp. SAORIC-580.</title>
        <authorList>
            <person name="Song J."/>
            <person name="Cho J.-C."/>
        </authorList>
    </citation>
    <scope>NUCLEOTIDE SEQUENCE [LARGE SCALE GENOMIC DNA]</scope>
    <source>
        <strain evidence="3 4">SAORIC-580</strain>
    </source>
</reference>
<evidence type="ECO:0000256" key="1">
    <source>
        <dbReference type="ARBA" id="ARBA00000274"/>
    </source>
</evidence>
<keyword evidence="4" id="KW-1185">Reference proteome</keyword>
<dbReference type="InterPro" id="IPR005269">
    <property type="entry name" value="LOG"/>
</dbReference>
<organism evidence="3 4">
    <name type="scientific">Limnobacter profundi</name>
    <dbReference type="NCBI Taxonomy" id="2732163"/>
    <lineage>
        <taxon>Bacteria</taxon>
        <taxon>Pseudomonadati</taxon>
        <taxon>Pseudomonadota</taxon>
        <taxon>Betaproteobacteria</taxon>
        <taxon>Burkholderiales</taxon>
        <taxon>Burkholderiaceae</taxon>
        <taxon>Limnobacter</taxon>
    </lineage>
</organism>
<sequence>MTTKNKNIPTLRHLPSKEQSTAVKARESWHVLGIMAEFIEATEKLSAIRPSVSIFGSARTPVDHPYYALTEKIARALSDSGFAVISGGGPGIMEAANKGAYAGESPSVGLNIELPFEQSGNAYQNISLTFRHFFARKVAFAKYASAYVVMPGGFGTLDEMFEALTLIQTNKGRRIPIILVGSKFWAGLIDWVKSHLLGEGMISPSDMDLFEVVETPEEVLKCIFHFYEKRTFNPSDSETEKLLDL</sequence>
<keyword evidence="2" id="KW-0203">Cytokinin biosynthesis</keyword>
<dbReference type="EMBL" id="CP053084">
    <property type="protein sequence ID" value="QJR30189.1"/>
    <property type="molecule type" value="Genomic_DNA"/>
</dbReference>
<dbReference type="RefSeq" id="WP_105029622.1">
    <property type="nucleotide sequence ID" value="NZ_CP053084.1"/>
</dbReference>
<dbReference type="NCBIfam" id="TIGR00730">
    <property type="entry name" value="Rossman fold protein, TIGR00730 family"/>
    <property type="match status" value="1"/>
</dbReference>
<accession>A0ABX6N943</accession>
<dbReference type="Pfam" id="PF03641">
    <property type="entry name" value="Lysine_decarbox"/>
    <property type="match status" value="1"/>
</dbReference>